<evidence type="ECO:0000313" key="5">
    <source>
        <dbReference type="EMBL" id="CAB4531256.1"/>
    </source>
</evidence>
<protein>
    <submittedName>
        <fullName evidence="5">Unannotated protein</fullName>
    </submittedName>
</protein>
<dbReference type="PROSITE" id="PS50977">
    <property type="entry name" value="HTH_TETR_2"/>
    <property type="match status" value="1"/>
</dbReference>
<gene>
    <name evidence="5" type="ORF">UFOPK1413_00115</name>
    <name evidence="6" type="ORF">UFOPK3339_00009</name>
</gene>
<dbReference type="PANTHER" id="PTHR30055:SF234">
    <property type="entry name" value="HTH-TYPE TRANSCRIPTIONAL REGULATOR BETI"/>
    <property type="match status" value="1"/>
</dbReference>
<name>A0A6J6AXW0_9ZZZZ</name>
<keyword evidence="3" id="KW-0804">Transcription</keyword>
<dbReference type="GO" id="GO:0003700">
    <property type="term" value="F:DNA-binding transcription factor activity"/>
    <property type="evidence" value="ECO:0007669"/>
    <property type="project" value="TreeGrafter"/>
</dbReference>
<dbReference type="InterPro" id="IPR001647">
    <property type="entry name" value="HTH_TetR"/>
</dbReference>
<dbReference type="EMBL" id="CAFBLF010000001">
    <property type="protein sequence ID" value="CAB4855003.1"/>
    <property type="molecule type" value="Genomic_DNA"/>
</dbReference>
<organism evidence="5">
    <name type="scientific">freshwater metagenome</name>
    <dbReference type="NCBI Taxonomy" id="449393"/>
    <lineage>
        <taxon>unclassified sequences</taxon>
        <taxon>metagenomes</taxon>
        <taxon>ecological metagenomes</taxon>
    </lineage>
</organism>
<proteinExistence type="predicted"/>
<evidence type="ECO:0000256" key="3">
    <source>
        <dbReference type="ARBA" id="ARBA00023163"/>
    </source>
</evidence>
<sequence length="203" mass="22453">MSSETKSDTSPGHVVGRKPKSTPDDIILVAWSLFERDGFDSTTMADVAAAVGVSRRTLFNYFATKEALLYPAVDVYMEYFGALLMDRPRDEPLFQSLEYCLHHSHNKQFELEDRFNPGPIVHAARLSDGAVRYSRDHWAREMEQVVARRLEGQPGGAALAGFVGALAAQVWTEITKYLKAAGPDGDIGEALADVMASLRKLFT</sequence>
<dbReference type="PRINTS" id="PR00455">
    <property type="entry name" value="HTHTETR"/>
</dbReference>
<dbReference type="Pfam" id="PF00440">
    <property type="entry name" value="TetR_N"/>
    <property type="match status" value="1"/>
</dbReference>
<evidence type="ECO:0000256" key="2">
    <source>
        <dbReference type="ARBA" id="ARBA00023125"/>
    </source>
</evidence>
<evidence type="ECO:0000259" key="4">
    <source>
        <dbReference type="PROSITE" id="PS50977"/>
    </source>
</evidence>
<evidence type="ECO:0000313" key="6">
    <source>
        <dbReference type="EMBL" id="CAB4855003.1"/>
    </source>
</evidence>
<dbReference type="AlphaFoldDB" id="A0A6J6AXW0"/>
<keyword evidence="1" id="KW-0805">Transcription regulation</keyword>
<dbReference type="Gene3D" id="1.10.357.10">
    <property type="entry name" value="Tetracycline Repressor, domain 2"/>
    <property type="match status" value="1"/>
</dbReference>
<keyword evidence="2" id="KW-0238">DNA-binding</keyword>
<accession>A0A6J6AXW0</accession>
<dbReference type="GO" id="GO:0000976">
    <property type="term" value="F:transcription cis-regulatory region binding"/>
    <property type="evidence" value="ECO:0007669"/>
    <property type="project" value="TreeGrafter"/>
</dbReference>
<dbReference type="PANTHER" id="PTHR30055">
    <property type="entry name" value="HTH-TYPE TRANSCRIPTIONAL REGULATOR RUTR"/>
    <property type="match status" value="1"/>
</dbReference>
<dbReference type="InterPro" id="IPR050109">
    <property type="entry name" value="HTH-type_TetR-like_transc_reg"/>
</dbReference>
<reference evidence="5" key="1">
    <citation type="submission" date="2020-05" db="EMBL/GenBank/DDBJ databases">
        <authorList>
            <person name="Chiriac C."/>
            <person name="Salcher M."/>
            <person name="Ghai R."/>
            <person name="Kavagutti S V."/>
        </authorList>
    </citation>
    <scope>NUCLEOTIDE SEQUENCE</scope>
</reference>
<dbReference type="PROSITE" id="PS01081">
    <property type="entry name" value="HTH_TETR_1"/>
    <property type="match status" value="1"/>
</dbReference>
<dbReference type="EMBL" id="CAEZSG010000009">
    <property type="protein sequence ID" value="CAB4531256.1"/>
    <property type="molecule type" value="Genomic_DNA"/>
</dbReference>
<dbReference type="SUPFAM" id="SSF46689">
    <property type="entry name" value="Homeodomain-like"/>
    <property type="match status" value="1"/>
</dbReference>
<dbReference type="InterPro" id="IPR009057">
    <property type="entry name" value="Homeodomain-like_sf"/>
</dbReference>
<feature type="domain" description="HTH tetR-type" evidence="4">
    <location>
        <begin position="20"/>
        <end position="80"/>
    </location>
</feature>
<dbReference type="InterPro" id="IPR023772">
    <property type="entry name" value="DNA-bd_HTH_TetR-type_CS"/>
</dbReference>
<evidence type="ECO:0000256" key="1">
    <source>
        <dbReference type="ARBA" id="ARBA00023015"/>
    </source>
</evidence>